<feature type="region of interest" description="Disordered" evidence="1">
    <location>
        <begin position="62"/>
        <end position="133"/>
    </location>
</feature>
<evidence type="ECO:0000313" key="4">
    <source>
        <dbReference type="Proteomes" id="UP000295192"/>
    </source>
</evidence>
<sequence length="214" mass="22242">MHFLTVLAMLVLIAVVLQPAPSKAEAESLAEPAATAKPDVKKQMIRTTTLSPRDLFLKHAKKTTQAAKKTPSTAATIAPGATTTPHAATDKPQAKGRPKSKGGKPAKGRPGRKNRAQCAQCASTTPVVTHMEKKKEPAPVTPVAAAQPAVNQTAAQATSVVVNQFYGDKMLKDLAMDGSAPAPVIARAAEAANLIKANLIGLESGNMTIEEANV</sequence>
<dbReference type="OMA" id="DMEMSAN"/>
<reference evidence="3 4" key="1">
    <citation type="journal article" date="2019" name="J. Hered.">
        <title>An Improved Genome Assembly for Drosophila navojoa, the Basal Species in the mojavensis Cluster.</title>
        <authorList>
            <person name="Vanderlinde T."/>
            <person name="Dupim E.G."/>
            <person name="Nazario-Yepiz N.O."/>
            <person name="Carvalho A.B."/>
        </authorList>
    </citation>
    <scope>NUCLEOTIDE SEQUENCE [LARGE SCALE GENOMIC DNA]</scope>
    <source>
        <strain evidence="3">Navoj_Jal97</strain>
        <tissue evidence="3">Whole organism</tissue>
    </source>
</reference>
<accession>A0A484B7Z9</accession>
<feature type="compositionally biased region" description="Basic residues" evidence="1">
    <location>
        <begin position="94"/>
        <end position="115"/>
    </location>
</feature>
<dbReference type="AlphaFoldDB" id="A0A484B7Z9"/>
<feature type="signal peptide" evidence="2">
    <location>
        <begin position="1"/>
        <end position="24"/>
    </location>
</feature>
<dbReference type="Proteomes" id="UP000295192">
    <property type="component" value="Unassembled WGS sequence"/>
</dbReference>
<dbReference type="EMBL" id="LSRL02000089">
    <property type="protein sequence ID" value="TDG44966.1"/>
    <property type="molecule type" value="Genomic_DNA"/>
</dbReference>
<gene>
    <name evidence="3" type="ORF">AWZ03_008588</name>
</gene>
<evidence type="ECO:0000256" key="1">
    <source>
        <dbReference type="SAM" id="MobiDB-lite"/>
    </source>
</evidence>
<keyword evidence="2" id="KW-0732">Signal</keyword>
<protein>
    <submittedName>
        <fullName evidence="3">Uncharacterized protein</fullName>
    </submittedName>
</protein>
<feature type="compositionally biased region" description="Low complexity" evidence="1">
    <location>
        <begin position="63"/>
        <end position="87"/>
    </location>
</feature>
<comment type="caution">
    <text evidence="3">The sequence shown here is derived from an EMBL/GenBank/DDBJ whole genome shotgun (WGS) entry which is preliminary data.</text>
</comment>
<evidence type="ECO:0000256" key="2">
    <source>
        <dbReference type="SAM" id="SignalP"/>
    </source>
</evidence>
<evidence type="ECO:0000313" key="3">
    <source>
        <dbReference type="EMBL" id="TDG44966.1"/>
    </source>
</evidence>
<organism evidence="3 4">
    <name type="scientific">Drosophila navojoa</name>
    <name type="common">Fruit fly</name>
    <dbReference type="NCBI Taxonomy" id="7232"/>
    <lineage>
        <taxon>Eukaryota</taxon>
        <taxon>Metazoa</taxon>
        <taxon>Ecdysozoa</taxon>
        <taxon>Arthropoda</taxon>
        <taxon>Hexapoda</taxon>
        <taxon>Insecta</taxon>
        <taxon>Pterygota</taxon>
        <taxon>Neoptera</taxon>
        <taxon>Endopterygota</taxon>
        <taxon>Diptera</taxon>
        <taxon>Brachycera</taxon>
        <taxon>Muscomorpha</taxon>
        <taxon>Ephydroidea</taxon>
        <taxon>Drosophilidae</taxon>
        <taxon>Drosophila</taxon>
    </lineage>
</organism>
<feature type="chain" id="PRO_5019767983" evidence="2">
    <location>
        <begin position="25"/>
        <end position="214"/>
    </location>
</feature>
<name>A0A484B7Z9_DRONA</name>
<proteinExistence type="predicted"/>
<keyword evidence="4" id="KW-1185">Reference proteome</keyword>